<dbReference type="CDD" id="cd15482">
    <property type="entry name" value="Sialidase_non-viral"/>
    <property type="match status" value="1"/>
</dbReference>
<evidence type="ECO:0000313" key="2">
    <source>
        <dbReference type="Proteomes" id="UP000019335"/>
    </source>
</evidence>
<reference evidence="1 2" key="1">
    <citation type="journal article" date="2014" name="Mol. Plant">
        <title>Chromosome Scale Genome Assembly and Transcriptome Profiling of Nannochloropsis gaditana in Nitrogen Depletion.</title>
        <authorList>
            <person name="Corteggiani Carpinelli E."/>
            <person name="Telatin A."/>
            <person name="Vitulo N."/>
            <person name="Forcato C."/>
            <person name="D'Angelo M."/>
            <person name="Schiavon R."/>
            <person name="Vezzi A."/>
            <person name="Giacometti G.M."/>
            <person name="Morosinotto T."/>
            <person name="Valle G."/>
        </authorList>
    </citation>
    <scope>NUCLEOTIDE SEQUENCE [LARGE SCALE GENOMIC DNA]</scope>
    <source>
        <strain evidence="1 2">B-31</strain>
    </source>
</reference>
<evidence type="ECO:0000313" key="1">
    <source>
        <dbReference type="EMBL" id="EWM26464.1"/>
    </source>
</evidence>
<dbReference type="InterPro" id="IPR015943">
    <property type="entry name" value="WD40/YVTN_repeat-like_dom_sf"/>
</dbReference>
<gene>
    <name evidence="1" type="ORF">Naga_101351g1</name>
</gene>
<accession>W7U1I7</accession>
<dbReference type="SUPFAM" id="SSF110296">
    <property type="entry name" value="Oligoxyloglucan reducing end-specific cellobiohydrolase"/>
    <property type="match status" value="1"/>
</dbReference>
<dbReference type="Proteomes" id="UP000019335">
    <property type="component" value="Chromosome 8"/>
</dbReference>
<sequence length="145" mass="15485">MASLAAVVDGGSIWTSTNAGVTWTERNDAGSRDWASIASSSDGTSLAAVVRDGFIWTSTNAGATWTEQTAAGSRTWRSIASSSDGTVCACGPGRIREPSHTSPRLAQIFLKGQINKIIEWLSSLQAASCKKHRRIERMPSESKEI</sequence>
<keyword evidence="2" id="KW-1185">Reference proteome</keyword>
<proteinExistence type="predicted"/>
<name>W7U1I7_9STRA</name>
<dbReference type="OrthoDB" id="430547at2759"/>
<dbReference type="Gene3D" id="2.130.10.10">
    <property type="entry name" value="YVTN repeat-like/Quinoprotein amine dehydrogenase"/>
    <property type="match status" value="1"/>
</dbReference>
<organism evidence="1 2">
    <name type="scientific">Nannochloropsis gaditana</name>
    <dbReference type="NCBI Taxonomy" id="72520"/>
    <lineage>
        <taxon>Eukaryota</taxon>
        <taxon>Sar</taxon>
        <taxon>Stramenopiles</taxon>
        <taxon>Ochrophyta</taxon>
        <taxon>Eustigmatophyceae</taxon>
        <taxon>Eustigmatales</taxon>
        <taxon>Monodopsidaceae</taxon>
        <taxon>Nannochloropsis</taxon>
    </lineage>
</organism>
<comment type="caution">
    <text evidence="1">The sequence shown here is derived from an EMBL/GenBank/DDBJ whole genome shotgun (WGS) entry which is preliminary data.</text>
</comment>
<protein>
    <submittedName>
        <fullName evidence="1">Uncharacterized protein</fullName>
    </submittedName>
</protein>
<dbReference type="EMBL" id="AZIL01000645">
    <property type="protein sequence ID" value="EWM26464.1"/>
    <property type="molecule type" value="Genomic_DNA"/>
</dbReference>
<dbReference type="AlphaFoldDB" id="W7U1I7"/>